<accession>A0A4R6X1K4</accession>
<sequence length="383" mass="42467">MLKDFKGSMIAVSIAIALTGCATTGNNATNSLADEAARSELMIQINSVKQSIDAADTAFEEGKELELNWYASEDFEEAKQALEKAKSYYAEYEANPDEAMDKTGFFSSTTNIEATEENLSIFTAKIASAKATRTLVQTTLTEAFDNREYLKTIDADQHFPDLVKALDKELKDLIDDIADDKTERAIAGQAELVAKQRALEVKTITKVYLTKAQDSFQALNNTNAKQVAPKSFSEASSTLTEALAFVASAPKQLEQIEEKANLSLFYTKRAELIADEVKQLRSLQQKPQEHESYILRIEALLSPIQEALGSKDARNLSFEEQTKALEDFVAQNLSDDETAEKALQETKALLKEKTEYIEFLRSKIATAEQENTASTEETSNTEN</sequence>
<keyword evidence="1" id="KW-0175">Coiled coil</keyword>
<dbReference type="PROSITE" id="PS51257">
    <property type="entry name" value="PROKAR_LIPOPROTEIN"/>
    <property type="match status" value="1"/>
</dbReference>
<dbReference type="Proteomes" id="UP000295729">
    <property type="component" value="Unassembled WGS sequence"/>
</dbReference>
<evidence type="ECO:0000256" key="1">
    <source>
        <dbReference type="SAM" id="Coils"/>
    </source>
</evidence>
<feature type="coiled-coil region" evidence="1">
    <location>
        <begin position="350"/>
        <end position="377"/>
    </location>
</feature>
<name>A0A4R6X1K4_9GAMM</name>
<organism evidence="2 3">
    <name type="scientific">Marinomonas communis</name>
    <dbReference type="NCBI Taxonomy" id="28254"/>
    <lineage>
        <taxon>Bacteria</taxon>
        <taxon>Pseudomonadati</taxon>
        <taxon>Pseudomonadota</taxon>
        <taxon>Gammaproteobacteria</taxon>
        <taxon>Oceanospirillales</taxon>
        <taxon>Oceanospirillaceae</taxon>
        <taxon>Marinomonas</taxon>
    </lineage>
</organism>
<comment type="caution">
    <text evidence="2">The sequence shown here is derived from an EMBL/GenBank/DDBJ whole genome shotgun (WGS) entry which is preliminary data.</text>
</comment>
<dbReference type="AlphaFoldDB" id="A0A4R6X1K4"/>
<proteinExistence type="predicted"/>
<dbReference type="EMBL" id="SNZA01000006">
    <property type="protein sequence ID" value="TDR06288.1"/>
    <property type="molecule type" value="Genomic_DNA"/>
</dbReference>
<dbReference type="RefSeq" id="WP_133564641.1">
    <property type="nucleotide sequence ID" value="NZ_SNZA01000006.1"/>
</dbReference>
<dbReference type="OrthoDB" id="6099999at2"/>
<protein>
    <submittedName>
        <fullName evidence="2">Uncharacterized protein</fullName>
    </submittedName>
</protein>
<keyword evidence="3" id="KW-1185">Reference proteome</keyword>
<reference evidence="2 3" key="1">
    <citation type="submission" date="2019-03" db="EMBL/GenBank/DDBJ databases">
        <title>Genomic Encyclopedia of Type Strains, Phase IV (KMG-IV): sequencing the most valuable type-strain genomes for metagenomic binning, comparative biology and taxonomic classification.</title>
        <authorList>
            <person name="Goeker M."/>
        </authorList>
    </citation>
    <scope>NUCLEOTIDE SEQUENCE [LARGE SCALE GENOMIC DNA]</scope>
    <source>
        <strain evidence="2 3">DSM 5604</strain>
    </source>
</reference>
<gene>
    <name evidence="2" type="ORF">C8D85_3218</name>
</gene>
<evidence type="ECO:0000313" key="3">
    <source>
        <dbReference type="Proteomes" id="UP000295729"/>
    </source>
</evidence>
<evidence type="ECO:0000313" key="2">
    <source>
        <dbReference type="EMBL" id="TDR06288.1"/>
    </source>
</evidence>